<evidence type="ECO:0000313" key="1">
    <source>
        <dbReference type="EMBL" id="KPV45121.1"/>
    </source>
</evidence>
<dbReference type="AlphaFoldDB" id="A0A0P9CH89"/>
<gene>
    <name evidence="1" type="ORF">AN477_03810</name>
</gene>
<comment type="caution">
    <text evidence="1">The sequence shown here is derived from an EMBL/GenBank/DDBJ whole genome shotgun (WGS) entry which is preliminary data.</text>
</comment>
<accession>A0A0P9CH89</accession>
<sequence length="294" mass="33839">MVVKFYHPGSEWTPVRDPQSPSMWTPLSREHTRKYFHTQGRAISSVRNPVVHDGPIGFWGEWEAETEFWMSKNTKPIAQRSRNQLPSRVHVPIRPCMPPTGELQNTDPCVFGNEFIYSLCKQRRKNGSETYLSRLIPGDVVLFGSYFKDESRHGRFMLDTVFVVGGKIPYRRDHSHQDKGVVERVPDWYFPLTIDRILDEDLEFTLYTGATYENPVNGMFSFFPCLTEGSRAKYHGFRRPSFLSPSLSSLFDSSQNQGSKGYYNSVSPYKVWTEITADLTERSEPLSLGINAFV</sequence>
<protein>
    <recommendedName>
        <fullName evidence="3">Nucleotide modification associated domain-containing protein</fullName>
    </recommendedName>
</protein>
<keyword evidence="2" id="KW-1185">Reference proteome</keyword>
<evidence type="ECO:0000313" key="2">
    <source>
        <dbReference type="Proteomes" id="UP000050482"/>
    </source>
</evidence>
<evidence type="ECO:0008006" key="3">
    <source>
        <dbReference type="Google" id="ProtNLM"/>
    </source>
</evidence>
<dbReference type="STRING" id="471514.AN477_03810"/>
<name>A0A0P9CH89_9BACL</name>
<reference evidence="1 2" key="1">
    <citation type="submission" date="2015-09" db="EMBL/GenBank/DDBJ databases">
        <title>Draft genome sequence of Alicyclobacillus ferrooxydans DSM 22381.</title>
        <authorList>
            <person name="Hemp J."/>
        </authorList>
    </citation>
    <scope>NUCLEOTIDE SEQUENCE [LARGE SCALE GENOMIC DNA]</scope>
    <source>
        <strain evidence="1 2">TC-34</strain>
    </source>
</reference>
<dbReference type="EMBL" id="LJCO01000014">
    <property type="protein sequence ID" value="KPV45121.1"/>
    <property type="molecule type" value="Genomic_DNA"/>
</dbReference>
<proteinExistence type="predicted"/>
<organism evidence="1 2">
    <name type="scientific">Alicyclobacillus ferrooxydans</name>
    <dbReference type="NCBI Taxonomy" id="471514"/>
    <lineage>
        <taxon>Bacteria</taxon>
        <taxon>Bacillati</taxon>
        <taxon>Bacillota</taxon>
        <taxon>Bacilli</taxon>
        <taxon>Bacillales</taxon>
        <taxon>Alicyclobacillaceae</taxon>
        <taxon>Alicyclobacillus</taxon>
    </lineage>
</organism>
<dbReference type="PATRIC" id="fig|471514.4.peg.629"/>
<dbReference type="Proteomes" id="UP000050482">
    <property type="component" value="Unassembled WGS sequence"/>
</dbReference>